<dbReference type="AlphaFoldDB" id="A0A6N7YKI8"/>
<dbReference type="EMBL" id="WMBA01000001">
    <property type="protein sequence ID" value="MTD52532.1"/>
    <property type="molecule type" value="Genomic_DNA"/>
</dbReference>
<organism evidence="1 2">
    <name type="scientific">Amycolatopsis pithecellobii</name>
    <dbReference type="NCBI Taxonomy" id="664692"/>
    <lineage>
        <taxon>Bacteria</taxon>
        <taxon>Bacillati</taxon>
        <taxon>Actinomycetota</taxon>
        <taxon>Actinomycetes</taxon>
        <taxon>Pseudonocardiales</taxon>
        <taxon>Pseudonocardiaceae</taxon>
        <taxon>Amycolatopsis</taxon>
    </lineage>
</organism>
<accession>A0A6N7YKI8</accession>
<protein>
    <submittedName>
        <fullName evidence="1">4,5-dihydroxyphthalate decarboxylase</fullName>
    </submittedName>
</protein>
<name>A0A6N7YKI8_9PSEU</name>
<dbReference type="SUPFAM" id="SSF53850">
    <property type="entry name" value="Periplasmic binding protein-like II"/>
    <property type="match status" value="1"/>
</dbReference>
<sequence>MMADIPLRVGVSKYDHTRALFDGSVRIEGAEATFESLGIVSEIFEETIRNRGFDVAELGLTFYLRSLEMPDPEYLAIPVFPNRHFRHSAIYVNASSGIEKPEDLVGKTIGEFATYGHDAGVWPKGILADDFGVTPDQSRWVVGGTNWYQQPFDFIPFRYPSNVDVTTTPEGETLDAMLVAGEIDALITAIVPQSVLAGSPQVRPLFADAEAVEREYFARTGIYPIMHTVVIRRSLLAEHPGLEHAVYKAFCESRDAAMNYYDSYGRMAQQSDFMIPWLDQLWERNRALLGESAWQHGLAANRKTIDAFLRYSYEQGLSEARPTCEQIFASSLLDT</sequence>
<proteinExistence type="predicted"/>
<reference evidence="1 2" key="1">
    <citation type="submission" date="2019-11" db="EMBL/GenBank/DDBJ databases">
        <title>Draft genome of Amycolatopsis RM579.</title>
        <authorList>
            <person name="Duangmal K."/>
            <person name="Mingma R."/>
        </authorList>
    </citation>
    <scope>NUCLEOTIDE SEQUENCE [LARGE SCALE GENOMIC DNA]</scope>
    <source>
        <strain evidence="1 2">RM579</strain>
    </source>
</reference>
<keyword evidence="2" id="KW-1185">Reference proteome</keyword>
<gene>
    <name evidence="1" type="ORF">GKO32_00830</name>
</gene>
<dbReference type="Gene3D" id="3.40.190.10">
    <property type="entry name" value="Periplasmic binding protein-like II"/>
    <property type="match status" value="1"/>
</dbReference>
<dbReference type="OrthoDB" id="3805543at2"/>
<evidence type="ECO:0000313" key="2">
    <source>
        <dbReference type="Proteomes" id="UP000440096"/>
    </source>
</evidence>
<dbReference type="Proteomes" id="UP000440096">
    <property type="component" value="Unassembled WGS sequence"/>
</dbReference>
<evidence type="ECO:0000313" key="1">
    <source>
        <dbReference type="EMBL" id="MTD52532.1"/>
    </source>
</evidence>
<comment type="caution">
    <text evidence="1">The sequence shown here is derived from an EMBL/GenBank/DDBJ whole genome shotgun (WGS) entry which is preliminary data.</text>
</comment>